<geneLocation type="plasmid" evidence="1 2">
    <name>pJFP838A</name>
</geneLocation>
<protein>
    <submittedName>
        <fullName evidence="1">Uncharacterized protein</fullName>
    </submittedName>
</protein>
<evidence type="ECO:0000313" key="2">
    <source>
        <dbReference type="Proteomes" id="UP000070260"/>
    </source>
</evidence>
<proteinExistence type="predicted"/>
<dbReference type="AlphaFoldDB" id="A0A140GRK2"/>
<keyword evidence="1" id="KW-0614">Plasmid</keyword>
<sequence length="139" mass="15897">MIKLRKTDYGIKYGIIGEVALVNLQNRNISLGDVNFGVNLEKSNFDIDSKLPNIDIKNYSERDYENVRKILSELVFIESNIMSHNNISKVEFIGTEKSSAVLPHFLVKTPILIPGELFVVKPTEERFYLKDFVSNFQIG</sequence>
<dbReference type="PATRIC" id="fig|1502.177.peg.3453"/>
<reference evidence="1 2" key="1">
    <citation type="journal article" date="2016" name="PLoS ONE">
        <title>Plasmid Characterization and Chromosome Analysis of Two netF+ Clostridium perfringens Isolates Associated with Foal and Canine Necrotizing Enteritis.</title>
        <authorList>
            <person name="Mehdizadeh Gohari I."/>
            <person name="Kropinski A.M."/>
            <person name="Weese S.J."/>
            <person name="Parreira V.R."/>
            <person name="Whitehead A.E."/>
            <person name="Boerlin P."/>
            <person name="Prescott J.F."/>
        </authorList>
    </citation>
    <scope>NUCLEOTIDE SEQUENCE [LARGE SCALE GENOMIC DNA]</scope>
    <source>
        <strain evidence="1 2">JP838</strain>
        <plasmid evidence="2">Plasmid pJFP838A</plasmid>
    </source>
</reference>
<accession>A0A140GRK2</accession>
<name>A0A140GRK2_CLOPF</name>
<dbReference type="RefSeq" id="WP_061429753.1">
    <property type="nucleotide sequence ID" value="NZ_CATNZX010000001.1"/>
</dbReference>
<organism evidence="1 2">
    <name type="scientific">Clostridium perfringens</name>
    <dbReference type="NCBI Taxonomy" id="1502"/>
    <lineage>
        <taxon>Bacteria</taxon>
        <taxon>Bacillati</taxon>
        <taxon>Bacillota</taxon>
        <taxon>Clostridia</taxon>
        <taxon>Eubacteriales</taxon>
        <taxon>Clostridiaceae</taxon>
        <taxon>Clostridium</taxon>
    </lineage>
</organism>
<dbReference type="Proteomes" id="UP000070260">
    <property type="component" value="Plasmid pJFP838A"/>
</dbReference>
<dbReference type="EMBL" id="CP013615">
    <property type="protein sequence ID" value="AMN31161.1"/>
    <property type="molecule type" value="Genomic_DNA"/>
</dbReference>
<gene>
    <name evidence="1" type="ORF">JFP838_pA0245</name>
</gene>
<evidence type="ECO:0000313" key="1">
    <source>
        <dbReference type="EMBL" id="AMN31161.1"/>
    </source>
</evidence>